<reference evidence="10" key="1">
    <citation type="submission" date="2022-12" db="EMBL/GenBank/DDBJ databases">
        <authorList>
            <person name="Webb A."/>
        </authorList>
    </citation>
    <scope>NUCLEOTIDE SEQUENCE</scope>
    <source>
        <strain evidence="10">Hp1</strain>
    </source>
</reference>
<keyword evidence="7 8" id="KW-0539">Nucleus</keyword>
<dbReference type="InterPro" id="IPR035901">
    <property type="entry name" value="GIY-YIG_endonuc_sf"/>
</dbReference>
<proteinExistence type="inferred from homology"/>
<evidence type="ECO:0000256" key="7">
    <source>
        <dbReference type="ARBA" id="ARBA00023242"/>
    </source>
</evidence>
<organism evidence="10 11">
    <name type="scientific">Hyaloperonospora brassicae</name>
    <name type="common">Brassica downy mildew</name>
    <name type="synonym">Peronospora brassicae</name>
    <dbReference type="NCBI Taxonomy" id="162125"/>
    <lineage>
        <taxon>Eukaryota</taxon>
        <taxon>Sar</taxon>
        <taxon>Stramenopiles</taxon>
        <taxon>Oomycota</taxon>
        <taxon>Peronosporomycetes</taxon>
        <taxon>Peronosporales</taxon>
        <taxon>Peronosporaceae</taxon>
        <taxon>Hyaloperonospora</taxon>
    </lineage>
</organism>
<dbReference type="PROSITE" id="PS50164">
    <property type="entry name" value="GIY_YIG"/>
    <property type="match status" value="1"/>
</dbReference>
<keyword evidence="6 8" id="KW-0234">DNA repair</keyword>
<dbReference type="HAMAP" id="MF_03100">
    <property type="entry name" value="Endonuc_su_Slx1"/>
    <property type="match status" value="1"/>
</dbReference>
<evidence type="ECO:0000256" key="2">
    <source>
        <dbReference type="ARBA" id="ARBA00022759"/>
    </source>
</evidence>
<dbReference type="PANTHER" id="PTHR20208:SF13">
    <property type="entry name" value="STRUCTURE-SPECIFIC ENDONUCLEASE SUBUNIT SLX1"/>
    <property type="match status" value="1"/>
</dbReference>
<evidence type="ECO:0000256" key="3">
    <source>
        <dbReference type="ARBA" id="ARBA00022763"/>
    </source>
</evidence>
<evidence type="ECO:0000313" key="10">
    <source>
        <dbReference type="EMBL" id="CAI5719426.1"/>
    </source>
</evidence>
<evidence type="ECO:0000256" key="4">
    <source>
        <dbReference type="ARBA" id="ARBA00022801"/>
    </source>
</evidence>
<dbReference type="GO" id="GO:0006281">
    <property type="term" value="P:DNA repair"/>
    <property type="evidence" value="ECO:0007669"/>
    <property type="project" value="UniProtKB-UniRule"/>
</dbReference>
<comment type="subunit">
    <text evidence="8">Forms a heterodimer with a member of the SLX4 family.</text>
</comment>
<dbReference type="Gene3D" id="3.40.1440.10">
    <property type="entry name" value="GIY-YIG endonuclease"/>
    <property type="match status" value="1"/>
</dbReference>
<dbReference type="GO" id="GO:0006310">
    <property type="term" value="P:DNA recombination"/>
    <property type="evidence" value="ECO:0007669"/>
    <property type="project" value="UniProtKB-UniRule"/>
</dbReference>
<evidence type="ECO:0000256" key="6">
    <source>
        <dbReference type="ARBA" id="ARBA00023204"/>
    </source>
</evidence>
<evidence type="ECO:0000256" key="5">
    <source>
        <dbReference type="ARBA" id="ARBA00023172"/>
    </source>
</evidence>
<dbReference type="EC" id="3.1.-.-" evidence="8"/>
<evidence type="ECO:0000256" key="8">
    <source>
        <dbReference type="HAMAP-Rule" id="MF_03100"/>
    </source>
</evidence>
<accession>A0AAV0TGD8</accession>
<evidence type="ECO:0000256" key="1">
    <source>
        <dbReference type="ARBA" id="ARBA00022722"/>
    </source>
</evidence>
<keyword evidence="2 8" id="KW-0255">Endonuclease</keyword>
<comment type="caution">
    <text evidence="10">The sequence shown here is derived from an EMBL/GenBank/DDBJ whole genome shotgun (WGS) entry which is preliminary data.</text>
</comment>
<comment type="subcellular location">
    <subcellularLocation>
        <location evidence="8">Nucleus</location>
    </subcellularLocation>
</comment>
<keyword evidence="3 8" id="KW-0227">DNA damage</keyword>
<dbReference type="GO" id="GO:0033557">
    <property type="term" value="C:Slx1-Slx4 complex"/>
    <property type="evidence" value="ECO:0007669"/>
    <property type="project" value="UniProtKB-UniRule"/>
</dbReference>
<comment type="caution">
    <text evidence="8">Lacks conserved residue(s) required for the propagation of feature annotation.</text>
</comment>
<name>A0AAV0TGD8_HYABA</name>
<dbReference type="AlphaFoldDB" id="A0AAV0TGD8"/>
<dbReference type="InterPro" id="IPR000305">
    <property type="entry name" value="GIY-YIG_endonuc"/>
</dbReference>
<dbReference type="InterPro" id="IPR027520">
    <property type="entry name" value="Slx1"/>
</dbReference>
<comment type="cofactor">
    <cofactor evidence="8">
        <name>a divalent metal cation</name>
        <dbReference type="ChEBI" id="CHEBI:60240"/>
    </cofactor>
</comment>
<comment type="similarity">
    <text evidence="8">Belongs to the SLX1 family.</text>
</comment>
<dbReference type="Pfam" id="PF01541">
    <property type="entry name" value="GIY-YIG"/>
    <property type="match status" value="1"/>
</dbReference>
<dbReference type="GO" id="GO:0017108">
    <property type="term" value="F:5'-flap endonuclease activity"/>
    <property type="evidence" value="ECO:0007669"/>
    <property type="project" value="InterPro"/>
</dbReference>
<dbReference type="InterPro" id="IPR013083">
    <property type="entry name" value="Znf_RING/FYVE/PHD"/>
</dbReference>
<dbReference type="InterPro" id="IPR050381">
    <property type="entry name" value="SLX1_endonuclease"/>
</dbReference>
<keyword evidence="11" id="KW-1185">Reference proteome</keyword>
<dbReference type="EMBL" id="CANTFL010000234">
    <property type="protein sequence ID" value="CAI5719426.1"/>
    <property type="molecule type" value="Genomic_DNA"/>
</dbReference>
<dbReference type="CDD" id="cd10455">
    <property type="entry name" value="GIY-YIG_SLX1"/>
    <property type="match status" value="1"/>
</dbReference>
<gene>
    <name evidence="10" type="ORF">HBR001_LOCUS2191</name>
</gene>
<keyword evidence="4 8" id="KW-0378">Hydrolase</keyword>
<evidence type="ECO:0000259" key="9">
    <source>
        <dbReference type="PROSITE" id="PS50164"/>
    </source>
</evidence>
<sequence>MGFFACYLLTPVQPPQRMRCTYLGFTVSPVRRLRQHNGELVSGAKRTQKYRPWEMIAIVHGFPSKYRALQFEWVWQHPFVSKLTKLQLNFLRGSRGFGSPRSVKRKLTEMLEIVNLEPFKSLNLTISFTSEEVHRIARGLGMRYCSATCKTIELDDFSGVGKKAASTEISTCYICEENVSFKSKCEEKERDGEVAGCYHARCDMWCHLTCLTDHFRSMNDVTGLQETVESGQCPKCEKIMRRSLMVQRCGEARGVEETKCNGGKKHSRKLTQKTSAFAVGDRSKSHSVLNSEERVAVEAIGEVGMAAVSTDPSLSLNDCSAEYDPDGWFEDEAMDCQHGMDEDIGNENAWSFDACNDVRDGQMEVCSESEIIDLTNE</sequence>
<evidence type="ECO:0000313" key="11">
    <source>
        <dbReference type="Proteomes" id="UP001162031"/>
    </source>
</evidence>
<dbReference type="PANTHER" id="PTHR20208">
    <property type="entry name" value="STRUCTURE-SPECIFIC ENDONUCLEASE SUBUNIT SLX1"/>
    <property type="match status" value="1"/>
</dbReference>
<keyword evidence="5 8" id="KW-0233">DNA recombination</keyword>
<comment type="function">
    <text evidence="8">Catalytic subunit of a heterodimeric structure-specific endonuclease that resolves DNA secondary structures generated during DNA repair and recombination. Has endonuclease activity towards branched DNA substrates, introducing single-strand cuts in duplex DNA close to junctions with ss-DNA.</text>
</comment>
<feature type="domain" description="GIY-YIG" evidence="9">
    <location>
        <begin position="2"/>
        <end position="85"/>
    </location>
</feature>
<keyword evidence="1 8" id="KW-0540">Nuclease</keyword>
<dbReference type="Proteomes" id="UP001162031">
    <property type="component" value="Unassembled WGS sequence"/>
</dbReference>
<dbReference type="Gene3D" id="3.30.40.10">
    <property type="entry name" value="Zinc/RING finger domain, C3HC4 (zinc finger)"/>
    <property type="match status" value="1"/>
</dbReference>
<protein>
    <recommendedName>
        <fullName evidence="8">Structure-specific endonuclease subunit SLX1 homolog</fullName>
        <ecNumber evidence="8">3.1.-.-</ecNumber>
    </recommendedName>
</protein>